<evidence type="ECO:0000256" key="5">
    <source>
        <dbReference type="ARBA" id="ARBA00022741"/>
    </source>
</evidence>
<dbReference type="Pfam" id="PF07714">
    <property type="entry name" value="PK_Tyr_Ser-Thr"/>
    <property type="match status" value="1"/>
</dbReference>
<proteinExistence type="predicted"/>
<keyword evidence="11" id="KW-0325">Glycoprotein</keyword>
<evidence type="ECO:0000313" key="16">
    <source>
        <dbReference type="EMBL" id="CAD7623198.1"/>
    </source>
</evidence>
<keyword evidence="6" id="KW-0067">ATP-binding</keyword>
<evidence type="ECO:0000256" key="9">
    <source>
        <dbReference type="ARBA" id="ARBA00023157"/>
    </source>
</evidence>
<keyword evidence="2" id="KW-1003">Cell membrane</keyword>
<dbReference type="Gene3D" id="1.10.510.10">
    <property type="entry name" value="Transferase(Phosphotransferase) domain 1"/>
    <property type="match status" value="1"/>
</dbReference>
<evidence type="ECO:0000256" key="2">
    <source>
        <dbReference type="ARBA" id="ARBA00022475"/>
    </source>
</evidence>
<dbReference type="GO" id="GO:0038062">
    <property type="term" value="F:protein tyrosine kinase collagen receptor activity"/>
    <property type="evidence" value="ECO:0007669"/>
    <property type="project" value="TreeGrafter"/>
</dbReference>
<dbReference type="InterPro" id="IPR000719">
    <property type="entry name" value="Prot_kinase_dom"/>
</dbReference>
<dbReference type="GO" id="GO:0005886">
    <property type="term" value="C:plasma membrane"/>
    <property type="evidence" value="ECO:0007669"/>
    <property type="project" value="UniProtKB-SubCell"/>
</dbReference>
<evidence type="ECO:0000256" key="12">
    <source>
        <dbReference type="SAM" id="MobiDB-lite"/>
    </source>
</evidence>
<accession>A0A7R9PWE6</accession>
<dbReference type="Gene3D" id="2.60.120.260">
    <property type="entry name" value="Galactose-binding domain-like"/>
    <property type="match status" value="1"/>
</dbReference>
<dbReference type="Pfam" id="PF00754">
    <property type="entry name" value="F5_F8_type_C"/>
    <property type="match status" value="1"/>
</dbReference>
<dbReference type="EMBL" id="OC856099">
    <property type="protein sequence ID" value="CAD7623198.1"/>
    <property type="molecule type" value="Genomic_DNA"/>
</dbReference>
<dbReference type="AlphaFoldDB" id="A0A7R9PWE6"/>
<evidence type="ECO:0000256" key="11">
    <source>
        <dbReference type="ARBA" id="ARBA00023180"/>
    </source>
</evidence>
<evidence type="ECO:0000259" key="14">
    <source>
        <dbReference type="PROSITE" id="PS50011"/>
    </source>
</evidence>
<dbReference type="GO" id="GO:0043235">
    <property type="term" value="C:receptor complex"/>
    <property type="evidence" value="ECO:0007669"/>
    <property type="project" value="TreeGrafter"/>
</dbReference>
<dbReference type="CDD" id="cd00057">
    <property type="entry name" value="FA58C"/>
    <property type="match status" value="1"/>
</dbReference>
<dbReference type="PROSITE" id="PS50011">
    <property type="entry name" value="PROTEIN_KINASE_DOM"/>
    <property type="match status" value="1"/>
</dbReference>
<dbReference type="GO" id="GO:0005518">
    <property type="term" value="F:collagen binding"/>
    <property type="evidence" value="ECO:0007669"/>
    <property type="project" value="TreeGrafter"/>
</dbReference>
<evidence type="ECO:0000256" key="1">
    <source>
        <dbReference type="ARBA" id="ARBA00004251"/>
    </source>
</evidence>
<evidence type="ECO:0000256" key="7">
    <source>
        <dbReference type="ARBA" id="ARBA00022989"/>
    </source>
</evidence>
<feature type="compositionally biased region" description="Polar residues" evidence="12">
    <location>
        <begin position="12"/>
        <end position="25"/>
    </location>
</feature>
<keyword evidence="5" id="KW-0547">Nucleotide-binding</keyword>
<dbReference type="GO" id="GO:0051897">
    <property type="term" value="P:positive regulation of phosphatidylinositol 3-kinase/protein kinase B signal transduction"/>
    <property type="evidence" value="ECO:0007669"/>
    <property type="project" value="TreeGrafter"/>
</dbReference>
<dbReference type="Gene3D" id="2.60.120.1190">
    <property type="match status" value="1"/>
</dbReference>
<dbReference type="InterPro" id="IPR011009">
    <property type="entry name" value="Kinase-like_dom_sf"/>
</dbReference>
<dbReference type="GO" id="GO:0010976">
    <property type="term" value="P:positive regulation of neuron projection development"/>
    <property type="evidence" value="ECO:0007669"/>
    <property type="project" value="TreeGrafter"/>
</dbReference>
<dbReference type="PROSITE" id="PS50022">
    <property type="entry name" value="FA58C_3"/>
    <property type="match status" value="1"/>
</dbReference>
<dbReference type="PROSITE" id="PS01286">
    <property type="entry name" value="FA58C_2"/>
    <property type="match status" value="1"/>
</dbReference>
<feature type="region of interest" description="Disordered" evidence="12">
    <location>
        <begin position="1"/>
        <end position="25"/>
    </location>
</feature>
<feature type="transmembrane region" description="Helical" evidence="13">
    <location>
        <begin position="366"/>
        <end position="386"/>
    </location>
</feature>
<dbReference type="InterPro" id="IPR048525">
    <property type="entry name" value="DDR1-2_DS-like"/>
</dbReference>
<dbReference type="EMBL" id="CAJPIZ010001524">
    <property type="protein sequence ID" value="CAG2103628.1"/>
    <property type="molecule type" value="Genomic_DNA"/>
</dbReference>
<keyword evidence="17" id="KW-1185">Reference proteome</keyword>
<dbReference type="InterPro" id="IPR050122">
    <property type="entry name" value="RTK"/>
</dbReference>
<evidence type="ECO:0000313" key="17">
    <source>
        <dbReference type="Proteomes" id="UP000759131"/>
    </source>
</evidence>
<dbReference type="Pfam" id="PF21114">
    <property type="entry name" value="DDR1-2_DS-like"/>
    <property type="match status" value="1"/>
</dbReference>
<keyword evidence="10" id="KW-0675">Receptor</keyword>
<dbReference type="PRINTS" id="PR00109">
    <property type="entry name" value="TYRKINASE"/>
</dbReference>
<dbReference type="SUPFAM" id="SSF49785">
    <property type="entry name" value="Galactose-binding domain-like"/>
    <property type="match status" value="1"/>
</dbReference>
<keyword evidence="9" id="KW-1015">Disulfide bond</keyword>
<keyword evidence="4" id="KW-0732">Signal</keyword>
<keyword evidence="7 13" id="KW-1133">Transmembrane helix</keyword>
<dbReference type="InterPro" id="IPR000421">
    <property type="entry name" value="FA58C"/>
</dbReference>
<reference evidence="16" key="1">
    <citation type="submission" date="2020-11" db="EMBL/GenBank/DDBJ databases">
        <authorList>
            <person name="Tran Van P."/>
        </authorList>
    </citation>
    <scope>NUCLEOTIDE SEQUENCE</scope>
</reference>
<dbReference type="SMART" id="SM00231">
    <property type="entry name" value="FA58C"/>
    <property type="match status" value="1"/>
</dbReference>
<evidence type="ECO:0000256" key="4">
    <source>
        <dbReference type="ARBA" id="ARBA00022729"/>
    </source>
</evidence>
<gene>
    <name evidence="16" type="ORF">OSB1V03_LOCUS3657</name>
</gene>
<dbReference type="Proteomes" id="UP000759131">
    <property type="component" value="Unassembled WGS sequence"/>
</dbReference>
<dbReference type="PANTHER" id="PTHR24416:SF580">
    <property type="entry name" value="DISCOIDIN DOMAIN RECEPTOR, ISOFORM F"/>
    <property type="match status" value="1"/>
</dbReference>
<dbReference type="PROSITE" id="PS00109">
    <property type="entry name" value="PROTEIN_KINASE_TYR"/>
    <property type="match status" value="1"/>
</dbReference>
<comment type="subcellular location">
    <subcellularLocation>
        <location evidence="1">Cell membrane</location>
        <topology evidence="1">Single-pass type I membrane protein</topology>
    </subcellularLocation>
</comment>
<feature type="domain" description="F5/8 type C" evidence="15">
    <location>
        <begin position="1"/>
        <end position="154"/>
    </location>
</feature>
<dbReference type="OrthoDB" id="6071166at2759"/>
<dbReference type="PANTHER" id="PTHR24416">
    <property type="entry name" value="TYROSINE-PROTEIN KINASE RECEPTOR"/>
    <property type="match status" value="1"/>
</dbReference>
<evidence type="ECO:0000256" key="8">
    <source>
        <dbReference type="ARBA" id="ARBA00023136"/>
    </source>
</evidence>
<evidence type="ECO:0000256" key="6">
    <source>
        <dbReference type="ARBA" id="ARBA00022840"/>
    </source>
</evidence>
<evidence type="ECO:0000256" key="10">
    <source>
        <dbReference type="ARBA" id="ARBA00023170"/>
    </source>
</evidence>
<dbReference type="InterPro" id="IPR001245">
    <property type="entry name" value="Ser-Thr/Tyr_kinase_cat_dom"/>
</dbReference>
<keyword evidence="3 13" id="KW-0812">Transmembrane</keyword>
<evidence type="ECO:0000256" key="3">
    <source>
        <dbReference type="ARBA" id="ARBA00022692"/>
    </source>
</evidence>
<dbReference type="SUPFAM" id="SSF56112">
    <property type="entry name" value="Protein kinase-like (PK-like)"/>
    <property type="match status" value="1"/>
</dbReference>
<name>A0A7R9PWE6_9ACAR</name>
<dbReference type="InterPro" id="IPR008979">
    <property type="entry name" value="Galactose-bd-like_sf"/>
</dbReference>
<protein>
    <submittedName>
        <fullName evidence="16">Uncharacterized protein</fullName>
    </submittedName>
</protein>
<dbReference type="GO" id="GO:0005524">
    <property type="term" value="F:ATP binding"/>
    <property type="evidence" value="ECO:0007669"/>
    <property type="project" value="UniProtKB-KW"/>
</dbReference>
<sequence>MESGVIPDEDITASSSYNQQSVGPQNARLNRELSSGAWCPSRQLTAPLSGTEWIQVNFRDQYVVTGIAIQGRFGNGVGVEYVEGFWIEYSRDNGSTWHKWTDQNGDHKLSGNTDTYTVVTHELSHPLVGINLIRIVPFASHQRTTCLRLEVFGCKQRYLPVMYSMPDGYESDRFGDLVDMTYDGRQDAHRYLSGGVGQLIDGIKGDDNYKVNKGYEWIGWKSDGEPNSSVQIIFQFPKTENFTSGVFHCHNIYSQDMEVFSSAKVWFSFDGKYWSKKPVEFSYMADNVIEKARDVVIHLHHRIGRFVKFELKFAKKWILISEVSFKLTRIDINFTENYAHLDYVPPITPITTAAINSNRSLISESLVLISFGVIFTIIFTASIVLLRFHMKRKDKTGHMGHEVSHSIKDLATSPLYCEPKDFSPSRSSSLNDPEYAVPDVALTNPNITYITNNQKATTLSIPSAKSTPKHLIENPFVGHQKYYASTDIIKSPKTLGNNNCVKRKFGNEDTNGSAFKYSNGVNDSIIDLKCIPQISEEEIQLIRSPFGESKFGEISIGKYKYKIRSQCEEPVVDETLVVLKALRNEKLRNESQCEEPVVDETLVVLKALRNEKLRNEFYHEMKSKWFISAKSERIAKLFGFVSTDNCKAMVLEVGDCDLKHFVQNCDTNQIGYSTLIYIASEVASGMKYLETLGYVHKDIAARNIMVYTTNLVIKIGDSGSYDTLNQSDYVNGLAIRWTSPEALIHGQFTTKSDVYSFGVMFWEILTYCSLKPFHNLDDQSFLKAVVAIYEQISNIECTYKDIYYHPFTDDNNHRILSQPRPDGCPEEIYDLMLDCWQTSDSSRPTFREISLFLNRKTLGFQKPIII</sequence>
<organism evidence="16">
    <name type="scientific">Medioppia subpectinata</name>
    <dbReference type="NCBI Taxonomy" id="1979941"/>
    <lineage>
        <taxon>Eukaryota</taxon>
        <taxon>Metazoa</taxon>
        <taxon>Ecdysozoa</taxon>
        <taxon>Arthropoda</taxon>
        <taxon>Chelicerata</taxon>
        <taxon>Arachnida</taxon>
        <taxon>Acari</taxon>
        <taxon>Acariformes</taxon>
        <taxon>Sarcoptiformes</taxon>
        <taxon>Oribatida</taxon>
        <taxon>Brachypylina</taxon>
        <taxon>Oppioidea</taxon>
        <taxon>Oppiidae</taxon>
        <taxon>Medioppia</taxon>
    </lineage>
</organism>
<dbReference type="InterPro" id="IPR008266">
    <property type="entry name" value="Tyr_kinase_AS"/>
</dbReference>
<dbReference type="PROSITE" id="PS01285">
    <property type="entry name" value="FA58C_1"/>
    <property type="match status" value="1"/>
</dbReference>
<keyword evidence="8 13" id="KW-0472">Membrane</keyword>
<feature type="domain" description="Protein kinase" evidence="14">
    <location>
        <begin position="540"/>
        <end position="853"/>
    </location>
</feature>
<evidence type="ECO:0000256" key="13">
    <source>
        <dbReference type="SAM" id="Phobius"/>
    </source>
</evidence>
<evidence type="ECO:0000259" key="15">
    <source>
        <dbReference type="PROSITE" id="PS50022"/>
    </source>
</evidence>